<dbReference type="Gene3D" id="3.60.21.10">
    <property type="match status" value="1"/>
</dbReference>
<proteinExistence type="predicted"/>
<dbReference type="SUPFAM" id="SSF56300">
    <property type="entry name" value="Metallo-dependent phosphatases"/>
    <property type="match status" value="1"/>
</dbReference>
<dbReference type="EMBL" id="JAUSWL010000003">
    <property type="protein sequence ID" value="MDQ0543450.1"/>
    <property type="molecule type" value="Genomic_DNA"/>
</dbReference>
<protein>
    <submittedName>
        <fullName evidence="2">Icc-related predicted phosphoesterase</fullName>
    </submittedName>
</protein>
<dbReference type="PANTHER" id="PTHR37844">
    <property type="entry name" value="SER/THR PROTEIN PHOSPHATASE SUPERFAMILY (AFU_ORTHOLOGUE AFUA_1G14840)"/>
    <property type="match status" value="1"/>
</dbReference>
<reference evidence="2" key="1">
    <citation type="submission" date="2023-07" db="EMBL/GenBank/DDBJ databases">
        <title>Genomic Encyclopedia of Type Strains, Phase IV (KMG-IV): sequencing the most valuable type-strain genomes for metagenomic binning, comparative biology and taxonomic classification.</title>
        <authorList>
            <person name="Goeker M."/>
        </authorList>
    </citation>
    <scope>NUCLEOTIDE SEQUENCE</scope>
    <source>
        <strain evidence="2">DSM 19569</strain>
    </source>
</reference>
<sequence length="257" mass="28571">MPAGGFDAVVIAGDVQVPLVRSLEWIAERFHGVPVVYVPGNHDFWWDRGEVRYTLSDQVRLGRAAADRLGVHLLMDDAVTIGGVTFVGATLWTDFRLGAFGLLHGLRSAGGREGMQDYRRIRTGPTSRHRIEPEDVLRLHRASRAYVQGAIRPAPERTVVVTHHAPSRRSLSPHENLAWCYATDLDDLIGTCRPALWVHGHVHRHADYRIHDTRIVCNPRGHVEEATGFIPGLVVEVPDRQADADTQPRTNGTEGTN</sequence>
<dbReference type="Pfam" id="PF00149">
    <property type="entry name" value="Metallophos"/>
    <property type="match status" value="1"/>
</dbReference>
<dbReference type="InterPro" id="IPR029052">
    <property type="entry name" value="Metallo-depent_PP-like"/>
</dbReference>
<feature type="domain" description="Calcineurin-like phosphoesterase" evidence="1">
    <location>
        <begin position="5"/>
        <end position="204"/>
    </location>
</feature>
<comment type="caution">
    <text evidence="2">The sequence shown here is derived from an EMBL/GenBank/DDBJ whole genome shotgun (WGS) entry which is preliminary data.</text>
</comment>
<dbReference type="GO" id="GO:0016787">
    <property type="term" value="F:hydrolase activity"/>
    <property type="evidence" value="ECO:0007669"/>
    <property type="project" value="InterPro"/>
</dbReference>
<name>A0AAJ1WWQ1_9HYPH</name>
<dbReference type="Proteomes" id="UP001223420">
    <property type="component" value="Unassembled WGS sequence"/>
</dbReference>
<dbReference type="InterPro" id="IPR004843">
    <property type="entry name" value="Calcineurin-like_PHP"/>
</dbReference>
<dbReference type="AlphaFoldDB" id="A0AAJ1WWQ1"/>
<accession>A0AAJ1WWQ1</accession>
<evidence type="ECO:0000313" key="2">
    <source>
        <dbReference type="EMBL" id="MDQ0543450.1"/>
    </source>
</evidence>
<gene>
    <name evidence="2" type="ORF">QO001_002376</name>
</gene>
<organism evidence="2 3">
    <name type="scientific">Methylobacterium brachiatum</name>
    <dbReference type="NCBI Taxonomy" id="269660"/>
    <lineage>
        <taxon>Bacteria</taxon>
        <taxon>Pseudomonadati</taxon>
        <taxon>Pseudomonadota</taxon>
        <taxon>Alphaproteobacteria</taxon>
        <taxon>Hyphomicrobiales</taxon>
        <taxon>Methylobacteriaceae</taxon>
        <taxon>Methylobacterium</taxon>
    </lineage>
</organism>
<dbReference type="PANTHER" id="PTHR37844:SF2">
    <property type="entry name" value="SER_THR PROTEIN PHOSPHATASE SUPERFAMILY (AFU_ORTHOLOGUE AFUA_1G14840)"/>
    <property type="match status" value="1"/>
</dbReference>
<evidence type="ECO:0000313" key="3">
    <source>
        <dbReference type="Proteomes" id="UP001223420"/>
    </source>
</evidence>
<evidence type="ECO:0000259" key="1">
    <source>
        <dbReference type="Pfam" id="PF00149"/>
    </source>
</evidence>